<dbReference type="InterPro" id="IPR025269">
    <property type="entry name" value="SAM-like_dom"/>
</dbReference>
<keyword evidence="3" id="KW-0233">DNA recombination</keyword>
<organism evidence="5 6">
    <name type="scientific">Antarcticibacterium flavum</name>
    <dbReference type="NCBI Taxonomy" id="2058175"/>
    <lineage>
        <taxon>Bacteria</taxon>
        <taxon>Pseudomonadati</taxon>
        <taxon>Bacteroidota</taxon>
        <taxon>Flavobacteriia</taxon>
        <taxon>Flavobacteriales</taxon>
        <taxon>Flavobacteriaceae</taxon>
        <taxon>Antarcticibacterium</taxon>
    </lineage>
</organism>
<reference evidence="5 6" key="1">
    <citation type="submission" date="2019-06" db="EMBL/GenBank/DDBJ databases">
        <title>Complete genome sequence of Antarcticibacterium flavum KCTC 52984T from an Antarctic marine sediment.</title>
        <authorList>
            <person name="Lee Y.M."/>
            <person name="Shin S.C."/>
        </authorList>
    </citation>
    <scope>NUCLEOTIDE SEQUENCE [LARGE SCALE GENOMIC DNA]</scope>
    <source>
        <strain evidence="5 6">KCTC 52984</strain>
    </source>
</reference>
<name>A0A5B7X7S9_9FLAO</name>
<dbReference type="PANTHER" id="PTHR30349">
    <property type="entry name" value="PHAGE INTEGRASE-RELATED"/>
    <property type="match status" value="1"/>
</dbReference>
<dbReference type="KEGG" id="afla:FHG64_18090"/>
<dbReference type="CDD" id="cd01185">
    <property type="entry name" value="INTN1_C_like"/>
    <property type="match status" value="1"/>
</dbReference>
<dbReference type="Gene3D" id="1.10.150.130">
    <property type="match status" value="1"/>
</dbReference>
<dbReference type="InterPro" id="IPR010998">
    <property type="entry name" value="Integrase_recombinase_N"/>
</dbReference>
<dbReference type="AlphaFoldDB" id="A0A5B7X7S9"/>
<comment type="similarity">
    <text evidence="1">Belongs to the 'phage' integrase family.</text>
</comment>
<dbReference type="RefSeq" id="WP_139067698.1">
    <property type="nucleotide sequence ID" value="NZ_CP040812.1"/>
</dbReference>
<dbReference type="OrthoDB" id="1493636at2"/>
<evidence type="ECO:0000256" key="3">
    <source>
        <dbReference type="ARBA" id="ARBA00023172"/>
    </source>
</evidence>
<accession>A0A5B7X7S9</accession>
<dbReference type="InterPro" id="IPR002104">
    <property type="entry name" value="Integrase_catalytic"/>
</dbReference>
<dbReference type="Proteomes" id="UP000309016">
    <property type="component" value="Chromosome"/>
</dbReference>
<dbReference type="Gene3D" id="1.10.443.10">
    <property type="entry name" value="Intergrase catalytic core"/>
    <property type="match status" value="1"/>
</dbReference>
<dbReference type="SUPFAM" id="SSF56349">
    <property type="entry name" value="DNA breaking-rejoining enzymes"/>
    <property type="match status" value="1"/>
</dbReference>
<dbReference type="GO" id="GO:0003677">
    <property type="term" value="F:DNA binding"/>
    <property type="evidence" value="ECO:0007669"/>
    <property type="project" value="UniProtKB-KW"/>
</dbReference>
<evidence type="ECO:0000259" key="4">
    <source>
        <dbReference type="PROSITE" id="PS51898"/>
    </source>
</evidence>
<dbReference type="InterPro" id="IPR011010">
    <property type="entry name" value="DNA_brk_join_enz"/>
</dbReference>
<dbReference type="EMBL" id="CP040812">
    <property type="protein sequence ID" value="QCY71150.1"/>
    <property type="molecule type" value="Genomic_DNA"/>
</dbReference>
<keyword evidence="2" id="KW-0238">DNA-binding</keyword>
<dbReference type="PROSITE" id="PS51898">
    <property type="entry name" value="TYR_RECOMBINASE"/>
    <property type="match status" value="1"/>
</dbReference>
<dbReference type="Pfam" id="PF00589">
    <property type="entry name" value="Phage_integrase"/>
    <property type="match status" value="1"/>
</dbReference>
<dbReference type="GO" id="GO:0015074">
    <property type="term" value="P:DNA integration"/>
    <property type="evidence" value="ECO:0007669"/>
    <property type="project" value="InterPro"/>
</dbReference>
<evidence type="ECO:0000256" key="1">
    <source>
        <dbReference type="ARBA" id="ARBA00008857"/>
    </source>
</evidence>
<dbReference type="GO" id="GO:0006310">
    <property type="term" value="P:DNA recombination"/>
    <property type="evidence" value="ECO:0007669"/>
    <property type="project" value="UniProtKB-KW"/>
</dbReference>
<evidence type="ECO:0000313" key="5">
    <source>
        <dbReference type="EMBL" id="QCY71150.1"/>
    </source>
</evidence>
<dbReference type="Pfam" id="PF13102">
    <property type="entry name" value="Phage_int_SAM_5"/>
    <property type="match status" value="1"/>
</dbReference>
<protein>
    <submittedName>
        <fullName evidence="5">Site-specific integrase</fullName>
    </submittedName>
</protein>
<dbReference type="InterPro" id="IPR035386">
    <property type="entry name" value="Arm-DNA-bind_5"/>
</dbReference>
<keyword evidence="6" id="KW-1185">Reference proteome</keyword>
<dbReference type="InterPro" id="IPR013762">
    <property type="entry name" value="Integrase-like_cat_sf"/>
</dbReference>
<feature type="domain" description="Tyr recombinase" evidence="4">
    <location>
        <begin position="222"/>
        <end position="398"/>
    </location>
</feature>
<gene>
    <name evidence="5" type="ORF">FHG64_18090</name>
</gene>
<evidence type="ECO:0000313" key="6">
    <source>
        <dbReference type="Proteomes" id="UP000309016"/>
    </source>
</evidence>
<dbReference type="Pfam" id="PF17293">
    <property type="entry name" value="Arm-DNA-bind_5"/>
    <property type="match status" value="1"/>
</dbReference>
<dbReference type="InterPro" id="IPR050090">
    <property type="entry name" value="Tyrosine_recombinase_XerCD"/>
</dbReference>
<dbReference type="PANTHER" id="PTHR30349:SF64">
    <property type="entry name" value="PROPHAGE INTEGRASE INTD-RELATED"/>
    <property type="match status" value="1"/>
</dbReference>
<sequence length="416" mass="48887">MKTSRTFSIHFWINSAKIKKNKAPIYARITVNKERIEISLKRDIEVTYWDTRAKRSNSRTPQAKALNKYLDQVYSDLLDCHTQLHIENKIITPKAIKARFLGEDQQQKSLLDIIDYHKTTMPDTLKWGTLKNYDTTEKYLKRFLGDRYKTTDIYLQEITYGFLIDFDQYLRKTSSINRSQPLKNNGIMKHLERLKKLLKLAVNLEWLEKDPSTRFSLKFQKYDREFLSSSELHELEVADFSNDRHRKTRDLFIFSCYTGLSYSDVKALKEKNIVRGIDGKYWIHTHRIKNDQPVKIPLLEKAMVILERYQTEEFNYENNLLPVFSNQKINIYLKEVASLLGINKKLSFHSARHTFATTVTLSNGVPIETVSKLLGHSKLSTTQTYARVMEQKISADMDKLQNSLNLDSIKIKRKQL</sequence>
<proteinExistence type="inferred from homology"/>
<evidence type="ECO:0000256" key="2">
    <source>
        <dbReference type="ARBA" id="ARBA00023125"/>
    </source>
</evidence>